<dbReference type="InterPro" id="IPR004294">
    <property type="entry name" value="Carotenoid_Oase"/>
</dbReference>
<dbReference type="PANTHER" id="PTHR10543">
    <property type="entry name" value="BETA-CAROTENE DIOXYGENASE"/>
    <property type="match status" value="1"/>
</dbReference>
<comment type="similarity">
    <text evidence="2">Belongs to the carotenoid oxygenase family.</text>
</comment>
<dbReference type="Proteomes" id="UP001610335">
    <property type="component" value="Unassembled WGS sequence"/>
</dbReference>
<keyword evidence="4" id="KW-0560">Oxidoreductase</keyword>
<proteinExistence type="inferred from homology"/>
<dbReference type="EMBL" id="JBFXLS010000081">
    <property type="protein sequence ID" value="KAL2818799.1"/>
    <property type="molecule type" value="Genomic_DNA"/>
</dbReference>
<evidence type="ECO:0000256" key="5">
    <source>
        <dbReference type="ARBA" id="ARBA00023004"/>
    </source>
</evidence>
<protein>
    <submittedName>
        <fullName evidence="7">Carotenoid oxygenase</fullName>
    </submittedName>
</protein>
<comment type="caution">
    <text evidence="7">The sequence shown here is derived from an EMBL/GenBank/DDBJ whole genome shotgun (WGS) entry which is preliminary data.</text>
</comment>
<evidence type="ECO:0000256" key="1">
    <source>
        <dbReference type="ARBA" id="ARBA00001954"/>
    </source>
</evidence>
<evidence type="ECO:0000313" key="7">
    <source>
        <dbReference type="EMBL" id="KAL2818799.1"/>
    </source>
</evidence>
<evidence type="ECO:0000313" key="8">
    <source>
        <dbReference type="Proteomes" id="UP001610335"/>
    </source>
</evidence>
<keyword evidence="5" id="KW-0408">Iron</keyword>
<keyword evidence="8" id="KW-1185">Reference proteome</keyword>
<comment type="cofactor">
    <cofactor evidence="1">
        <name>Fe(2+)</name>
        <dbReference type="ChEBI" id="CHEBI:29033"/>
    </cofactor>
</comment>
<name>A0ABR4HTI5_9EURO</name>
<accession>A0ABR4HTI5</accession>
<sequence length="558" mass="61812">MSDFQAADTSHFNDWPNEQGFGANSEQKTPVELTVTGDIPSYAAGVLYRTGPGRYKVDTEHGNTFQISHWFDGFSQTHRFQLVPPEIPGARMRVFYNSRFSTDDLIEEARITGSLKRFTFGGERDPCKAMYQKVQSTYEPRNEASHSNIGVTLSVNMPGMDNSSSFTEQENGDDRCPHIKALYAKTDNSKYKALHPTTLEPVGLANQATLHPDLNGPLSASHAEFDPQTGDMYNYNLSFAPAPTYRIFRVSAAAGETTILATFQATPAYLHSFFLTSDYVVICIWNSHLSPQDFARGSYIGAIKDFDSSQPAKWYIVDRKHNRGLVAIYNSCAFFCFHTINAWQEPNPDDATETDIVAECVLLENTDTIKRLYYEYLVSSSPFPEAQPSPESRDNGGKTQSKIVRFKLPHISPTSCTSSSDPIETSEALLESTSCLTLAPELPTLNPSFHTRPHRYTYAITDRGYSTFVDGIMKFDSQTQTTNLWSAHAQSPGEPIFVPDPESEEEDDGVLLTVVLDGLSGRSYLLVLDAKTLGEVGRACVEGVVAFGFHGQFVALSG</sequence>
<evidence type="ECO:0000256" key="4">
    <source>
        <dbReference type="ARBA" id="ARBA00023002"/>
    </source>
</evidence>
<evidence type="ECO:0000256" key="3">
    <source>
        <dbReference type="ARBA" id="ARBA00022723"/>
    </source>
</evidence>
<evidence type="ECO:0000256" key="2">
    <source>
        <dbReference type="ARBA" id="ARBA00006787"/>
    </source>
</evidence>
<dbReference type="Pfam" id="PF03055">
    <property type="entry name" value="RPE65"/>
    <property type="match status" value="1"/>
</dbReference>
<evidence type="ECO:0000256" key="6">
    <source>
        <dbReference type="SAM" id="MobiDB-lite"/>
    </source>
</evidence>
<reference evidence="7 8" key="1">
    <citation type="submission" date="2024-07" db="EMBL/GenBank/DDBJ databases">
        <title>Section-level genome sequencing and comparative genomics of Aspergillus sections Usti and Cavernicolus.</title>
        <authorList>
            <consortium name="Lawrence Berkeley National Laboratory"/>
            <person name="Nybo J.L."/>
            <person name="Vesth T.C."/>
            <person name="Theobald S."/>
            <person name="Frisvad J.C."/>
            <person name="Larsen T.O."/>
            <person name="Kjaerboelling I."/>
            <person name="Rothschild-Mancinelli K."/>
            <person name="Lyhne E.K."/>
            <person name="Kogle M.E."/>
            <person name="Barry K."/>
            <person name="Clum A."/>
            <person name="Na H."/>
            <person name="Ledsgaard L."/>
            <person name="Lin J."/>
            <person name="Lipzen A."/>
            <person name="Kuo A."/>
            <person name="Riley R."/>
            <person name="Mondo S."/>
            <person name="LaButti K."/>
            <person name="Haridas S."/>
            <person name="Pangalinan J."/>
            <person name="Salamov A.A."/>
            <person name="Simmons B.A."/>
            <person name="Magnuson J.K."/>
            <person name="Chen J."/>
            <person name="Drula E."/>
            <person name="Henrissat B."/>
            <person name="Wiebenga A."/>
            <person name="Lubbers R.J."/>
            <person name="Gomes A.C."/>
            <person name="Makela M.R."/>
            <person name="Stajich J."/>
            <person name="Grigoriev I.V."/>
            <person name="Mortensen U.H."/>
            <person name="De vries R.P."/>
            <person name="Baker S.E."/>
            <person name="Andersen M.R."/>
        </authorList>
    </citation>
    <scope>NUCLEOTIDE SEQUENCE [LARGE SCALE GENOMIC DNA]</scope>
    <source>
        <strain evidence="7 8">CBS 600.67</strain>
    </source>
</reference>
<organism evidence="7 8">
    <name type="scientific">Aspergillus cavernicola</name>
    <dbReference type="NCBI Taxonomy" id="176166"/>
    <lineage>
        <taxon>Eukaryota</taxon>
        <taxon>Fungi</taxon>
        <taxon>Dikarya</taxon>
        <taxon>Ascomycota</taxon>
        <taxon>Pezizomycotina</taxon>
        <taxon>Eurotiomycetes</taxon>
        <taxon>Eurotiomycetidae</taxon>
        <taxon>Eurotiales</taxon>
        <taxon>Aspergillaceae</taxon>
        <taxon>Aspergillus</taxon>
        <taxon>Aspergillus subgen. Nidulantes</taxon>
    </lineage>
</organism>
<keyword evidence="3" id="KW-0479">Metal-binding</keyword>
<feature type="region of interest" description="Disordered" evidence="6">
    <location>
        <begin position="7"/>
        <end position="27"/>
    </location>
</feature>
<gene>
    <name evidence="7" type="ORF">BDW59DRAFT_126621</name>
</gene>
<dbReference type="PANTHER" id="PTHR10543:SF24">
    <property type="entry name" value="CAROTENOID ISOMEROOXYGENASE"/>
    <property type="match status" value="1"/>
</dbReference>